<reference evidence="2 3" key="1">
    <citation type="submission" date="2024-06" db="EMBL/GenBank/DDBJ databases">
        <title>The Natural Products Discovery Center: Release of the First 8490 Sequenced Strains for Exploring Actinobacteria Biosynthetic Diversity.</title>
        <authorList>
            <person name="Kalkreuter E."/>
            <person name="Kautsar S.A."/>
            <person name="Yang D."/>
            <person name="Bader C.D."/>
            <person name="Teijaro C.N."/>
            <person name="Fluegel L."/>
            <person name="Davis C.M."/>
            <person name="Simpson J.R."/>
            <person name="Lauterbach L."/>
            <person name="Steele A.D."/>
            <person name="Gui C."/>
            <person name="Meng S."/>
            <person name="Li G."/>
            <person name="Viehrig K."/>
            <person name="Ye F."/>
            <person name="Su P."/>
            <person name="Kiefer A.F."/>
            <person name="Nichols A."/>
            <person name="Cepeda A.J."/>
            <person name="Yan W."/>
            <person name="Fan B."/>
            <person name="Jiang Y."/>
            <person name="Adhikari A."/>
            <person name="Zheng C.-J."/>
            <person name="Schuster L."/>
            <person name="Cowan T.M."/>
            <person name="Smanski M.J."/>
            <person name="Chevrette M.G."/>
            <person name="De Carvalho L.P.S."/>
            <person name="Shen B."/>
        </authorList>
    </citation>
    <scope>NUCLEOTIDE SEQUENCE [LARGE SCALE GENOMIC DNA]</scope>
    <source>
        <strain evidence="2 3">NPDC048117</strain>
    </source>
</reference>
<protein>
    <submittedName>
        <fullName evidence="2">Uncharacterized protein</fullName>
    </submittedName>
</protein>
<proteinExistence type="predicted"/>
<accession>A0ABV3EKQ7</accession>
<evidence type="ECO:0000313" key="3">
    <source>
        <dbReference type="Proteomes" id="UP001551584"/>
    </source>
</evidence>
<dbReference type="Proteomes" id="UP001551584">
    <property type="component" value="Unassembled WGS sequence"/>
</dbReference>
<gene>
    <name evidence="2" type="ORF">AB0D95_05720</name>
</gene>
<keyword evidence="3" id="KW-1185">Reference proteome</keyword>
<evidence type="ECO:0000313" key="2">
    <source>
        <dbReference type="EMBL" id="MEU9576768.1"/>
    </source>
</evidence>
<evidence type="ECO:0000256" key="1">
    <source>
        <dbReference type="SAM" id="MobiDB-lite"/>
    </source>
</evidence>
<organism evidence="2 3">
    <name type="scientific">Streptomyces chilikensis</name>
    <dbReference type="NCBI Taxonomy" id="1194079"/>
    <lineage>
        <taxon>Bacteria</taxon>
        <taxon>Bacillati</taxon>
        <taxon>Actinomycetota</taxon>
        <taxon>Actinomycetes</taxon>
        <taxon>Kitasatosporales</taxon>
        <taxon>Streptomycetaceae</taxon>
        <taxon>Streptomyces</taxon>
    </lineage>
</organism>
<feature type="region of interest" description="Disordered" evidence="1">
    <location>
        <begin position="104"/>
        <end position="136"/>
    </location>
</feature>
<feature type="region of interest" description="Disordered" evidence="1">
    <location>
        <begin position="59"/>
        <end position="78"/>
    </location>
</feature>
<dbReference type="RefSeq" id="WP_359269327.1">
    <property type="nucleotide sequence ID" value="NZ_JBEZNA010000008.1"/>
</dbReference>
<name>A0ABV3EKQ7_9ACTN</name>
<sequence length="170" mass="18730">MEWAKGITPEWMSEQMGMEGVPAAARSPQAAYRITPRYDTGLLTFTLTRSEAQRYLENHPPEGKWLRPTPGQAEGTTGEEHFAHFGLPEPESFEEGVRYGYVCPRADGAGGEPDSSGADENWPGTSDEYDVEEPSDERCVTLHAHEYAPDRTRIYLQVTFPAGTGPLPAG</sequence>
<dbReference type="EMBL" id="JBEZNA010000008">
    <property type="protein sequence ID" value="MEU9576768.1"/>
    <property type="molecule type" value="Genomic_DNA"/>
</dbReference>
<comment type="caution">
    <text evidence="2">The sequence shown here is derived from an EMBL/GenBank/DDBJ whole genome shotgun (WGS) entry which is preliminary data.</text>
</comment>